<dbReference type="KEGG" id="acru:HHL28_17960"/>
<dbReference type="InterPro" id="IPR036165">
    <property type="entry name" value="YefM-like_sf"/>
</dbReference>
<reference evidence="3" key="1">
    <citation type="submission" date="2020-04" db="EMBL/GenBank/DDBJ databases">
        <title>A desert anoxygenic phototrophic bacterium fixes CO2 using RubisCO under aerobic conditions.</title>
        <authorList>
            <person name="Tang K."/>
        </authorList>
    </citation>
    <scope>NUCLEOTIDE SEQUENCE [LARGE SCALE GENOMIC DNA]</scope>
    <source>
        <strain evidence="3">MIMtkB3</strain>
    </source>
</reference>
<evidence type="ECO:0000256" key="2">
    <source>
        <dbReference type="RuleBase" id="RU362080"/>
    </source>
</evidence>
<comment type="similarity">
    <text evidence="1 2">Belongs to the phD/YefM antitoxin family.</text>
</comment>
<dbReference type="NCBIfam" id="TIGR01552">
    <property type="entry name" value="phd_fam"/>
    <property type="match status" value="1"/>
</dbReference>
<dbReference type="EMBL" id="CP051775">
    <property type="protein sequence ID" value="QJE74693.1"/>
    <property type="molecule type" value="Genomic_DNA"/>
</dbReference>
<dbReference type="SUPFAM" id="SSF143120">
    <property type="entry name" value="YefM-like"/>
    <property type="match status" value="1"/>
</dbReference>
<dbReference type="InterPro" id="IPR006442">
    <property type="entry name" value="Antitoxin_Phd/YefM"/>
</dbReference>
<dbReference type="Pfam" id="PF02604">
    <property type="entry name" value="PhdYeFM_antitox"/>
    <property type="match status" value="1"/>
</dbReference>
<name>A0A858RC89_9PROT</name>
<dbReference type="PANTHER" id="PTHR35377">
    <property type="entry name" value="ANTITOXIN VAPB49-RELATED-RELATED"/>
    <property type="match status" value="1"/>
</dbReference>
<proteinExistence type="inferred from homology"/>
<gene>
    <name evidence="3" type="ORF">HHL28_17960</name>
</gene>
<evidence type="ECO:0000256" key="1">
    <source>
        <dbReference type="ARBA" id="ARBA00009981"/>
    </source>
</evidence>
<organism evidence="3 4">
    <name type="scientific">Aerophototrophica crusticola</name>
    <dbReference type="NCBI Taxonomy" id="1709002"/>
    <lineage>
        <taxon>Bacteria</taxon>
        <taxon>Pseudomonadati</taxon>
        <taxon>Pseudomonadota</taxon>
        <taxon>Alphaproteobacteria</taxon>
        <taxon>Rhodospirillales</taxon>
        <taxon>Rhodospirillaceae</taxon>
        <taxon>Aerophototrophica</taxon>
    </lineage>
</organism>
<sequence length="83" mass="9257">MRTVNLSQADSHLASLVDEALAGEDVVITRGGRPVVRLVPVGATDEQPRKRQFGQWAGRIKVHDNFDDPLPEEMMRTFRGEDA</sequence>
<dbReference type="Gene3D" id="3.40.1620.10">
    <property type="entry name" value="YefM-like domain"/>
    <property type="match status" value="1"/>
</dbReference>
<comment type="function">
    <text evidence="2">Antitoxin component of a type II toxin-antitoxin (TA) system.</text>
</comment>
<evidence type="ECO:0000313" key="3">
    <source>
        <dbReference type="EMBL" id="QJE74693.1"/>
    </source>
</evidence>
<accession>A0A858RC89</accession>
<keyword evidence="4" id="KW-1185">Reference proteome</keyword>
<evidence type="ECO:0000313" key="4">
    <source>
        <dbReference type="Proteomes" id="UP000501891"/>
    </source>
</evidence>
<dbReference type="InterPro" id="IPR051416">
    <property type="entry name" value="phD-YefM_TA_antitoxins"/>
</dbReference>
<dbReference type="AlphaFoldDB" id="A0A858RC89"/>
<dbReference type="Proteomes" id="UP000501891">
    <property type="component" value="Chromosome"/>
</dbReference>
<protein>
    <recommendedName>
        <fullName evidence="2">Antitoxin</fullName>
    </recommendedName>
</protein>